<evidence type="ECO:0000256" key="12">
    <source>
        <dbReference type="ARBA" id="ARBA00023004"/>
    </source>
</evidence>
<dbReference type="RefSeq" id="WP_093521478.1">
    <property type="nucleotide sequence ID" value="NZ_FOSK01000009.1"/>
</dbReference>
<dbReference type="InterPro" id="IPR051174">
    <property type="entry name" value="Cytochrome_c-type_ET"/>
</dbReference>
<comment type="similarity">
    <text evidence="3">Belongs to the NapC/NirT/NrfH family.</text>
</comment>
<keyword evidence="11 15" id="KW-1133">Transmembrane helix</keyword>
<keyword evidence="8 15" id="KW-0812">Transmembrane</keyword>
<evidence type="ECO:0000256" key="15">
    <source>
        <dbReference type="SAM" id="Phobius"/>
    </source>
</evidence>
<reference evidence="17 18" key="1">
    <citation type="submission" date="2016-10" db="EMBL/GenBank/DDBJ databases">
        <authorList>
            <person name="Varghese N."/>
            <person name="Submissions S."/>
        </authorList>
    </citation>
    <scope>NUCLEOTIDE SEQUENCE [LARGE SCALE GENOMIC DNA]</scope>
    <source>
        <strain evidence="17 18">DSM 16392</strain>
    </source>
</reference>
<dbReference type="Proteomes" id="UP000199598">
    <property type="component" value="Unassembled WGS sequence"/>
</dbReference>
<organism evidence="17 18">
    <name type="scientific">Pseudovibrio ascidiaceicola</name>
    <dbReference type="NCBI Taxonomy" id="285279"/>
    <lineage>
        <taxon>Bacteria</taxon>
        <taxon>Pseudomonadati</taxon>
        <taxon>Pseudomonadota</taxon>
        <taxon>Alphaproteobacteria</taxon>
        <taxon>Hyphomicrobiales</taxon>
        <taxon>Stappiaceae</taxon>
        <taxon>Pseudovibrio</taxon>
    </lineage>
</organism>
<keyword evidence="12 14" id="KW-0408">Iron</keyword>
<feature type="domain" description="NapC/NirT cytochrome c N-terminal" evidence="16">
    <location>
        <begin position="16"/>
        <end position="183"/>
    </location>
</feature>
<proteinExistence type="inferred from homology"/>
<evidence type="ECO:0000256" key="13">
    <source>
        <dbReference type="ARBA" id="ARBA00023136"/>
    </source>
</evidence>
<dbReference type="InterPro" id="IPR005126">
    <property type="entry name" value="NapC/NirT_cyt_c_N"/>
</dbReference>
<evidence type="ECO:0000256" key="9">
    <source>
        <dbReference type="ARBA" id="ARBA00022723"/>
    </source>
</evidence>
<evidence type="ECO:0000256" key="2">
    <source>
        <dbReference type="ARBA" id="ARBA00006417"/>
    </source>
</evidence>
<evidence type="ECO:0000256" key="14">
    <source>
        <dbReference type="PIRNR" id="PIRNR000014"/>
    </source>
</evidence>
<keyword evidence="18" id="KW-1185">Reference proteome</keyword>
<evidence type="ECO:0000313" key="18">
    <source>
        <dbReference type="Proteomes" id="UP000199598"/>
    </source>
</evidence>
<keyword evidence="7 14" id="KW-0349">Heme</keyword>
<dbReference type="InterPro" id="IPR038266">
    <property type="entry name" value="NapC/NirT_cytc_sf"/>
</dbReference>
<evidence type="ECO:0000256" key="4">
    <source>
        <dbReference type="ARBA" id="ARBA00022448"/>
    </source>
</evidence>
<dbReference type="PANTHER" id="PTHR30333">
    <property type="entry name" value="CYTOCHROME C-TYPE PROTEIN"/>
    <property type="match status" value="1"/>
</dbReference>
<comment type="caution">
    <text evidence="17">The sequence shown here is derived from an EMBL/GenBank/DDBJ whole genome shotgun (WGS) entry which is preliminary data.</text>
</comment>
<dbReference type="SUPFAM" id="SSF48695">
    <property type="entry name" value="Multiheme cytochromes"/>
    <property type="match status" value="1"/>
</dbReference>
<name>A0A1I4CMY8_9HYPH</name>
<evidence type="ECO:0000256" key="3">
    <source>
        <dbReference type="ARBA" id="ARBA00007395"/>
    </source>
</evidence>
<dbReference type="PANTHER" id="PTHR30333:SF1">
    <property type="entry name" value="CYTOCHROME C-TYPE PROTEIN NAPC"/>
    <property type="match status" value="1"/>
</dbReference>
<dbReference type="InterPro" id="IPR009154">
    <property type="entry name" value="Membr-bd_4haem_cyt_TorC"/>
</dbReference>
<evidence type="ECO:0000259" key="16">
    <source>
        <dbReference type="Pfam" id="PF03264"/>
    </source>
</evidence>
<comment type="similarity">
    <text evidence="2 14">Belongs to the TorC/TorY family.</text>
</comment>
<evidence type="ECO:0000256" key="11">
    <source>
        <dbReference type="ARBA" id="ARBA00022989"/>
    </source>
</evidence>
<evidence type="ECO:0000256" key="8">
    <source>
        <dbReference type="ARBA" id="ARBA00022692"/>
    </source>
</evidence>
<evidence type="ECO:0000256" key="10">
    <source>
        <dbReference type="ARBA" id="ARBA00022982"/>
    </source>
</evidence>
<dbReference type="Gene3D" id="1.10.3820.10">
    <property type="entry name" value="Di-heme elbow motif domain"/>
    <property type="match status" value="1"/>
</dbReference>
<dbReference type="InterPro" id="IPR036280">
    <property type="entry name" value="Multihaem_cyt_sf"/>
</dbReference>
<keyword evidence="4 14" id="KW-0813">Transport</keyword>
<keyword evidence="10 14" id="KW-0249">Electron transport</keyword>
<dbReference type="EMBL" id="FOSK01000009">
    <property type="protein sequence ID" value="SFK81647.1"/>
    <property type="molecule type" value="Genomic_DNA"/>
</dbReference>
<evidence type="ECO:0000256" key="6">
    <source>
        <dbReference type="ARBA" id="ARBA00022519"/>
    </source>
</evidence>
<dbReference type="Pfam" id="PF03264">
    <property type="entry name" value="Cytochrom_NNT"/>
    <property type="match status" value="1"/>
</dbReference>
<sequence length="390" mass="44121">MNIWRLLRTKTAIFPISLLLFGTFAGGVVFWGGFHTAMDYTNTLEFCVSCHEMRSTVYEEYKKSPHFSNASGVQAVCSDCHVPKETYPKIIRKIEAAKEVYSKLTGKIDTKEKFEAHRLTMAKSVWAEMEANDSQQCRNCHKQSSMDFAKQHPKASETMQKGFKDGETCISCHKGIAHKLPDMSQGYKAMYDELKALSVSEGATAEHLYAITSKPFFVDQSKAKSNGKSDGRILGGTDVTVLERRGELLKVRIAGWQQDQVDRVIYALRGQRIFSATVGKKVTDKIERLKTEVDPDTELTWHQVQIDTWVSKENLISDGDQLWSYTKEMYGAACSTCHGLRDPEHFLANQWIGSLKAMKRFISLDKEQYRILQKYLQLNAKDTGGSKAHG</sequence>
<gene>
    <name evidence="17" type="ORF">SAMN04488518_109218</name>
</gene>
<evidence type="ECO:0000256" key="1">
    <source>
        <dbReference type="ARBA" id="ARBA00004249"/>
    </source>
</evidence>
<keyword evidence="5 14" id="KW-1003">Cell membrane</keyword>
<keyword evidence="13 14" id="KW-0472">Membrane</keyword>
<accession>A0A1I4CMY8</accession>
<dbReference type="PIRSF" id="PIRSF000014">
    <property type="entry name" value="4_hem_cytch_TorC"/>
    <property type="match status" value="1"/>
</dbReference>
<evidence type="ECO:0000256" key="7">
    <source>
        <dbReference type="ARBA" id="ARBA00022617"/>
    </source>
</evidence>
<evidence type="ECO:0000256" key="5">
    <source>
        <dbReference type="ARBA" id="ARBA00022475"/>
    </source>
</evidence>
<comment type="subcellular location">
    <subcellularLocation>
        <location evidence="1">Cell inner membrane</location>
        <topology evidence="1">Single-pass type II membrane protein</topology>
    </subcellularLocation>
</comment>
<keyword evidence="6 14" id="KW-0997">Cell inner membrane</keyword>
<protein>
    <recommendedName>
        <fullName evidence="14">Cytochrome c-type protein</fullName>
    </recommendedName>
</protein>
<keyword evidence="9 14" id="KW-0479">Metal-binding</keyword>
<feature type="transmembrane region" description="Helical" evidence="15">
    <location>
        <begin position="12"/>
        <end position="34"/>
    </location>
</feature>
<evidence type="ECO:0000313" key="17">
    <source>
        <dbReference type="EMBL" id="SFK81647.1"/>
    </source>
</evidence>